<name>A0A914UZW2_9BILA</name>
<dbReference type="WBParaSite" id="PSAMB.scaffold1347size32694.g12488.t1">
    <property type="protein sequence ID" value="PSAMB.scaffold1347size32694.g12488.t1"/>
    <property type="gene ID" value="PSAMB.scaffold1347size32694.g12488"/>
</dbReference>
<protein>
    <submittedName>
        <fullName evidence="3">Uncharacterized protein</fullName>
    </submittedName>
</protein>
<keyword evidence="2" id="KW-1185">Reference proteome</keyword>
<organism evidence="2 3">
    <name type="scientific">Plectus sambesii</name>
    <dbReference type="NCBI Taxonomy" id="2011161"/>
    <lineage>
        <taxon>Eukaryota</taxon>
        <taxon>Metazoa</taxon>
        <taxon>Ecdysozoa</taxon>
        <taxon>Nematoda</taxon>
        <taxon>Chromadorea</taxon>
        <taxon>Plectida</taxon>
        <taxon>Plectina</taxon>
        <taxon>Plectoidea</taxon>
        <taxon>Plectidae</taxon>
        <taxon>Plectus</taxon>
    </lineage>
</organism>
<proteinExistence type="predicted"/>
<reference evidence="3" key="1">
    <citation type="submission" date="2022-11" db="UniProtKB">
        <authorList>
            <consortium name="WormBaseParasite"/>
        </authorList>
    </citation>
    <scope>IDENTIFICATION</scope>
</reference>
<feature type="region of interest" description="Disordered" evidence="1">
    <location>
        <begin position="62"/>
        <end position="97"/>
    </location>
</feature>
<dbReference type="AlphaFoldDB" id="A0A914UZW2"/>
<dbReference type="Proteomes" id="UP000887566">
    <property type="component" value="Unplaced"/>
</dbReference>
<evidence type="ECO:0000313" key="3">
    <source>
        <dbReference type="WBParaSite" id="PSAMB.scaffold1347size32694.g12488.t1"/>
    </source>
</evidence>
<sequence>MCRTRTKAERTRNWRYSTRAALKGCGDASARRRTSGGGMGRLQKRKTACASITIAIDKCRTGGARQSLTGSDPMPTTAAAPTDRPVPPASITAVDDRSIVHLHAR</sequence>
<evidence type="ECO:0000313" key="2">
    <source>
        <dbReference type="Proteomes" id="UP000887566"/>
    </source>
</evidence>
<evidence type="ECO:0000256" key="1">
    <source>
        <dbReference type="SAM" id="MobiDB-lite"/>
    </source>
</evidence>
<accession>A0A914UZW2</accession>